<evidence type="ECO:0000313" key="3">
    <source>
        <dbReference type="EMBL" id="PWA86505.1"/>
    </source>
</evidence>
<protein>
    <submittedName>
        <fullName evidence="3">Uncharacterized protein</fullName>
    </submittedName>
</protein>
<evidence type="ECO:0000313" key="4">
    <source>
        <dbReference type="Proteomes" id="UP000245207"/>
    </source>
</evidence>
<keyword evidence="2" id="KW-0732">Signal</keyword>
<proteinExistence type="predicted"/>
<gene>
    <name evidence="3" type="ORF">CTI12_AA139900</name>
</gene>
<name>A0A2U1PL77_ARTAN</name>
<sequence length="171" mass="17906">MRVSRMKMTMLILLSLCLIVNINASSNGDDYFVFDKAERAVGYKQVGGGIGANRGSNGIIRGSRGTSGVGTSKSRSVGGGRSFSPWRYAPPVAQNIPQEQAHGSGYLHTAAIPFDFLGHFRYFIRPVTEGGYKRGGSKYRGGGGGAIAASRGGMLQVKAGVVRSGSRGTSG</sequence>
<dbReference type="EMBL" id="PKPP01001010">
    <property type="protein sequence ID" value="PWA86505.1"/>
    <property type="molecule type" value="Genomic_DNA"/>
</dbReference>
<feature type="signal peptide" evidence="2">
    <location>
        <begin position="1"/>
        <end position="24"/>
    </location>
</feature>
<evidence type="ECO:0000256" key="1">
    <source>
        <dbReference type="SAM" id="MobiDB-lite"/>
    </source>
</evidence>
<accession>A0A2U1PL77</accession>
<dbReference type="Proteomes" id="UP000245207">
    <property type="component" value="Unassembled WGS sequence"/>
</dbReference>
<keyword evidence="4" id="KW-1185">Reference proteome</keyword>
<feature type="chain" id="PRO_5015439633" evidence="2">
    <location>
        <begin position="25"/>
        <end position="171"/>
    </location>
</feature>
<dbReference type="AlphaFoldDB" id="A0A2U1PL77"/>
<evidence type="ECO:0000256" key="2">
    <source>
        <dbReference type="SAM" id="SignalP"/>
    </source>
</evidence>
<organism evidence="3 4">
    <name type="scientific">Artemisia annua</name>
    <name type="common">Sweet wormwood</name>
    <dbReference type="NCBI Taxonomy" id="35608"/>
    <lineage>
        <taxon>Eukaryota</taxon>
        <taxon>Viridiplantae</taxon>
        <taxon>Streptophyta</taxon>
        <taxon>Embryophyta</taxon>
        <taxon>Tracheophyta</taxon>
        <taxon>Spermatophyta</taxon>
        <taxon>Magnoliopsida</taxon>
        <taxon>eudicotyledons</taxon>
        <taxon>Gunneridae</taxon>
        <taxon>Pentapetalae</taxon>
        <taxon>asterids</taxon>
        <taxon>campanulids</taxon>
        <taxon>Asterales</taxon>
        <taxon>Asteraceae</taxon>
        <taxon>Asteroideae</taxon>
        <taxon>Anthemideae</taxon>
        <taxon>Artemisiinae</taxon>
        <taxon>Artemisia</taxon>
    </lineage>
</organism>
<reference evidence="3 4" key="1">
    <citation type="journal article" date="2018" name="Mol. Plant">
        <title>The genome of Artemisia annua provides insight into the evolution of Asteraceae family and artemisinin biosynthesis.</title>
        <authorList>
            <person name="Shen Q."/>
            <person name="Zhang L."/>
            <person name="Liao Z."/>
            <person name="Wang S."/>
            <person name="Yan T."/>
            <person name="Shi P."/>
            <person name="Liu M."/>
            <person name="Fu X."/>
            <person name="Pan Q."/>
            <person name="Wang Y."/>
            <person name="Lv Z."/>
            <person name="Lu X."/>
            <person name="Zhang F."/>
            <person name="Jiang W."/>
            <person name="Ma Y."/>
            <person name="Chen M."/>
            <person name="Hao X."/>
            <person name="Li L."/>
            <person name="Tang Y."/>
            <person name="Lv G."/>
            <person name="Zhou Y."/>
            <person name="Sun X."/>
            <person name="Brodelius P.E."/>
            <person name="Rose J.K.C."/>
            <person name="Tang K."/>
        </authorList>
    </citation>
    <scope>NUCLEOTIDE SEQUENCE [LARGE SCALE GENOMIC DNA]</scope>
    <source>
        <strain evidence="4">cv. Huhao1</strain>
        <tissue evidence="3">Leaf</tissue>
    </source>
</reference>
<feature type="compositionally biased region" description="Low complexity" evidence="1">
    <location>
        <begin position="61"/>
        <end position="76"/>
    </location>
</feature>
<feature type="region of interest" description="Disordered" evidence="1">
    <location>
        <begin position="61"/>
        <end position="80"/>
    </location>
</feature>
<comment type="caution">
    <text evidence="3">The sequence shown here is derived from an EMBL/GenBank/DDBJ whole genome shotgun (WGS) entry which is preliminary data.</text>
</comment>